<accession>A0A6G1H7V6</accession>
<dbReference type="PROSITE" id="PS50173">
    <property type="entry name" value="UMUC"/>
    <property type="match status" value="1"/>
</dbReference>
<sequence length="623" mass="69701">MDHSLHGRPRNAQHDSSVILHFDYDCFYASVFEVENPLLKTLPLAVQQKQIIVTCNYEARRRGLHKLQLVREAKRICPEVIIVLGEDLTKFRDASKACYDLLRSFSWNDKVERLGLDEVFMDVTDVIDYNISLLNLNTPQDSFFCLSSDPTHGFRFDAASIAGHTHPADIADAKSDDISSHDHLRLRLQVASHFALYLRLQLEEHKGFTSTVGISTSKLVSKLAGNLHKPKGQTTLLPPYTGEDNNVVRFLDEHEIGKIPGVGAKIASSIREHILRRPNIHEEGLVTGLTKDLVTVRDARLFPGMSPETLERILAGPGAPRGIGLRVWNLINGSDNSQVGQARSVPKQISIEDSYLELDTLDEVVKELGMLARSLLKRMRTDLVEDYEQPNQTTLAIEGEVLSQPAQRWLAHPKTLRLSTRPRPPPNPDGTRNRSFNRISTSLPMPSFAFVLTETVDSLADRLVFEALVPAFRKLHPEKSGWDLSLVNVAVTNMVDAASESKTASGRDISKMFKQQDAVLREWRIEDRDVPPANLMHQKSELAPPPLPTPLRQGDVPSDRTGSEDMVTLSQAHRIDCQDEWEDDDEGSICGTENELTCICAICGSRMPTFAITAHERFHASED</sequence>
<feature type="region of interest" description="Disordered" evidence="1">
    <location>
        <begin position="413"/>
        <end position="438"/>
    </location>
</feature>
<dbReference type="FunFam" id="3.40.1170.60:FF:000006">
    <property type="entry name" value="DNA polymerase iota"/>
    <property type="match status" value="1"/>
</dbReference>
<dbReference type="InterPro" id="IPR043128">
    <property type="entry name" value="Rev_trsase/Diguanyl_cyclase"/>
</dbReference>
<evidence type="ECO:0000256" key="1">
    <source>
        <dbReference type="SAM" id="MobiDB-lite"/>
    </source>
</evidence>
<feature type="region of interest" description="Disordered" evidence="1">
    <location>
        <begin position="533"/>
        <end position="563"/>
    </location>
</feature>
<gene>
    <name evidence="3" type="ORF">K402DRAFT_391246</name>
</gene>
<organism evidence="3 4">
    <name type="scientific">Aulographum hederae CBS 113979</name>
    <dbReference type="NCBI Taxonomy" id="1176131"/>
    <lineage>
        <taxon>Eukaryota</taxon>
        <taxon>Fungi</taxon>
        <taxon>Dikarya</taxon>
        <taxon>Ascomycota</taxon>
        <taxon>Pezizomycotina</taxon>
        <taxon>Dothideomycetes</taxon>
        <taxon>Pleosporomycetidae</taxon>
        <taxon>Aulographales</taxon>
        <taxon>Aulographaceae</taxon>
    </lineage>
</organism>
<dbReference type="AlphaFoldDB" id="A0A6G1H7V6"/>
<dbReference type="InterPro" id="IPR017961">
    <property type="entry name" value="DNA_pol_Y-fam_little_finger"/>
</dbReference>
<dbReference type="InterPro" id="IPR043502">
    <property type="entry name" value="DNA/RNA_pol_sf"/>
</dbReference>
<evidence type="ECO:0000259" key="2">
    <source>
        <dbReference type="PROSITE" id="PS50173"/>
    </source>
</evidence>
<protein>
    <submittedName>
        <fullName evidence="3">DNA/RNA polymerase</fullName>
    </submittedName>
</protein>
<dbReference type="Gene3D" id="3.30.70.270">
    <property type="match status" value="1"/>
</dbReference>
<feature type="domain" description="UmuC" evidence="2">
    <location>
        <begin position="19"/>
        <end position="263"/>
    </location>
</feature>
<dbReference type="Pfam" id="PF00817">
    <property type="entry name" value="IMS"/>
    <property type="match status" value="1"/>
</dbReference>
<evidence type="ECO:0000313" key="4">
    <source>
        <dbReference type="Proteomes" id="UP000800041"/>
    </source>
</evidence>
<dbReference type="GO" id="GO:0006281">
    <property type="term" value="P:DNA repair"/>
    <property type="evidence" value="ECO:0007669"/>
    <property type="project" value="InterPro"/>
</dbReference>
<dbReference type="EMBL" id="ML977146">
    <property type="protein sequence ID" value="KAF1989089.1"/>
    <property type="molecule type" value="Genomic_DNA"/>
</dbReference>
<dbReference type="Pfam" id="PF11799">
    <property type="entry name" value="IMS_C"/>
    <property type="match status" value="1"/>
</dbReference>
<dbReference type="OrthoDB" id="447129at2759"/>
<dbReference type="InterPro" id="IPR036775">
    <property type="entry name" value="DNA_pol_Y-fam_lit_finger_sf"/>
</dbReference>
<dbReference type="GO" id="GO:0070987">
    <property type="term" value="P:error-free translesion synthesis"/>
    <property type="evidence" value="ECO:0007669"/>
    <property type="project" value="UniProtKB-ARBA"/>
</dbReference>
<dbReference type="Gene3D" id="3.30.1490.100">
    <property type="entry name" value="DNA polymerase, Y-family, little finger domain"/>
    <property type="match status" value="1"/>
</dbReference>
<dbReference type="PANTHER" id="PTHR46404">
    <property type="entry name" value="DNA POLYMERASE IOTA"/>
    <property type="match status" value="1"/>
</dbReference>
<dbReference type="GO" id="GO:0003887">
    <property type="term" value="F:DNA-directed DNA polymerase activity"/>
    <property type="evidence" value="ECO:0007669"/>
    <property type="project" value="TreeGrafter"/>
</dbReference>
<dbReference type="Gene3D" id="3.40.1170.60">
    <property type="match status" value="1"/>
</dbReference>
<dbReference type="GO" id="GO:0003684">
    <property type="term" value="F:damaged DNA binding"/>
    <property type="evidence" value="ECO:0007669"/>
    <property type="project" value="InterPro"/>
</dbReference>
<dbReference type="Proteomes" id="UP000800041">
    <property type="component" value="Unassembled WGS sequence"/>
</dbReference>
<reference evidence="3" key="1">
    <citation type="journal article" date="2020" name="Stud. Mycol.">
        <title>101 Dothideomycetes genomes: a test case for predicting lifestyles and emergence of pathogens.</title>
        <authorList>
            <person name="Haridas S."/>
            <person name="Albert R."/>
            <person name="Binder M."/>
            <person name="Bloem J."/>
            <person name="Labutti K."/>
            <person name="Salamov A."/>
            <person name="Andreopoulos B."/>
            <person name="Baker S."/>
            <person name="Barry K."/>
            <person name="Bills G."/>
            <person name="Bluhm B."/>
            <person name="Cannon C."/>
            <person name="Castanera R."/>
            <person name="Culley D."/>
            <person name="Daum C."/>
            <person name="Ezra D."/>
            <person name="Gonzalez J."/>
            <person name="Henrissat B."/>
            <person name="Kuo A."/>
            <person name="Liang C."/>
            <person name="Lipzen A."/>
            <person name="Lutzoni F."/>
            <person name="Magnuson J."/>
            <person name="Mondo S."/>
            <person name="Nolan M."/>
            <person name="Ohm R."/>
            <person name="Pangilinan J."/>
            <person name="Park H.-J."/>
            <person name="Ramirez L."/>
            <person name="Alfaro M."/>
            <person name="Sun H."/>
            <person name="Tritt A."/>
            <person name="Yoshinaga Y."/>
            <person name="Zwiers L.-H."/>
            <person name="Turgeon B."/>
            <person name="Goodwin S."/>
            <person name="Spatafora J."/>
            <person name="Crous P."/>
            <person name="Grigoriev I."/>
        </authorList>
    </citation>
    <scope>NUCLEOTIDE SEQUENCE</scope>
    <source>
        <strain evidence="3">CBS 113979</strain>
    </source>
</reference>
<dbReference type="SUPFAM" id="SSF56672">
    <property type="entry name" value="DNA/RNA polymerases"/>
    <property type="match status" value="1"/>
</dbReference>
<proteinExistence type="predicted"/>
<dbReference type="InterPro" id="IPR001126">
    <property type="entry name" value="UmuC"/>
</dbReference>
<dbReference type="PANTHER" id="PTHR46404:SF1">
    <property type="entry name" value="DNA POLYMERASE IOTA"/>
    <property type="match status" value="1"/>
</dbReference>
<name>A0A6G1H7V6_9PEZI</name>
<evidence type="ECO:0000313" key="3">
    <source>
        <dbReference type="EMBL" id="KAF1989089.1"/>
    </source>
</evidence>
<keyword evidence="4" id="KW-1185">Reference proteome</keyword>